<keyword evidence="3" id="KW-0273">Eye lens protein</keyword>
<dbReference type="InterPro" id="IPR036249">
    <property type="entry name" value="Thioredoxin-like_sf"/>
</dbReference>
<reference evidence="8 9" key="1">
    <citation type="journal article" date="2018" name="Sci. Rep.">
        <title>Genomic signatures of local adaptation to the degree of environmental predictability in rotifers.</title>
        <authorList>
            <person name="Franch-Gras L."/>
            <person name="Hahn C."/>
            <person name="Garcia-Roger E.M."/>
            <person name="Carmona M.J."/>
            <person name="Serra M."/>
            <person name="Gomez A."/>
        </authorList>
    </citation>
    <scope>NUCLEOTIDE SEQUENCE [LARGE SCALE GENOMIC DNA]</scope>
    <source>
        <strain evidence="8">HYR1</strain>
    </source>
</reference>
<dbReference type="InterPro" id="IPR036282">
    <property type="entry name" value="Glutathione-S-Trfase_C_sf"/>
</dbReference>
<comment type="caution">
    <text evidence="8">The sequence shown here is derived from an EMBL/GenBank/DDBJ whole genome shotgun (WGS) entry which is preliminary data.</text>
</comment>
<dbReference type="Pfam" id="PF14497">
    <property type="entry name" value="GST_C_3"/>
    <property type="match status" value="1"/>
</dbReference>
<dbReference type="FunFam" id="3.40.30.10:FF:000258">
    <property type="entry name" value="Glutathione S-transferase"/>
    <property type="match status" value="1"/>
</dbReference>
<dbReference type="PANTHER" id="PTHR11571:SF224">
    <property type="entry name" value="HEMATOPOIETIC PROSTAGLANDIN D SYNTHASE"/>
    <property type="match status" value="1"/>
</dbReference>
<dbReference type="SUPFAM" id="SSF47616">
    <property type="entry name" value="GST C-terminal domain-like"/>
    <property type="match status" value="1"/>
</dbReference>
<dbReference type="PROSITE" id="PS50405">
    <property type="entry name" value="GST_CTER"/>
    <property type="match status" value="1"/>
</dbReference>
<dbReference type="Pfam" id="PF02798">
    <property type="entry name" value="GST_N"/>
    <property type="match status" value="1"/>
</dbReference>
<dbReference type="Gene3D" id="3.40.30.10">
    <property type="entry name" value="Glutaredoxin"/>
    <property type="match status" value="1"/>
</dbReference>
<feature type="domain" description="GST C-terminal" evidence="7">
    <location>
        <begin position="80"/>
        <end position="202"/>
    </location>
</feature>
<dbReference type="GO" id="GO:0006749">
    <property type="term" value="P:glutathione metabolic process"/>
    <property type="evidence" value="ECO:0007669"/>
    <property type="project" value="TreeGrafter"/>
</dbReference>
<dbReference type="STRING" id="10195.A0A3M7SUP2"/>
<evidence type="ECO:0000259" key="7">
    <source>
        <dbReference type="PROSITE" id="PS50405"/>
    </source>
</evidence>
<dbReference type="CDD" id="cd03039">
    <property type="entry name" value="GST_N_Sigma_like"/>
    <property type="match status" value="1"/>
</dbReference>
<evidence type="ECO:0000256" key="5">
    <source>
        <dbReference type="ARBA" id="ARBA00047960"/>
    </source>
</evidence>
<dbReference type="SFLD" id="SFLDG00363">
    <property type="entry name" value="AMPS_(cytGST):_Alpha-__Mu-__Pi"/>
    <property type="match status" value="1"/>
</dbReference>
<organism evidence="8 9">
    <name type="scientific">Brachionus plicatilis</name>
    <name type="common">Marine rotifer</name>
    <name type="synonym">Brachionus muelleri</name>
    <dbReference type="NCBI Taxonomy" id="10195"/>
    <lineage>
        <taxon>Eukaryota</taxon>
        <taxon>Metazoa</taxon>
        <taxon>Spiralia</taxon>
        <taxon>Gnathifera</taxon>
        <taxon>Rotifera</taxon>
        <taxon>Eurotatoria</taxon>
        <taxon>Monogononta</taxon>
        <taxon>Pseudotrocha</taxon>
        <taxon>Ploima</taxon>
        <taxon>Brachionidae</taxon>
        <taxon>Brachionus</taxon>
    </lineage>
</organism>
<dbReference type="InterPro" id="IPR050213">
    <property type="entry name" value="GST_superfamily"/>
</dbReference>
<dbReference type="Proteomes" id="UP000276133">
    <property type="component" value="Unassembled WGS sequence"/>
</dbReference>
<keyword evidence="4" id="KW-0808">Transferase</keyword>
<dbReference type="PANTHER" id="PTHR11571">
    <property type="entry name" value="GLUTATHIONE S-TRANSFERASE"/>
    <property type="match status" value="1"/>
</dbReference>
<dbReference type="OrthoDB" id="414243at2759"/>
<dbReference type="InterPro" id="IPR010987">
    <property type="entry name" value="Glutathione-S-Trfase_C-like"/>
</dbReference>
<dbReference type="AlphaFoldDB" id="A0A3M7SUP2"/>
<dbReference type="PROSITE" id="PS50404">
    <property type="entry name" value="GST_NTER"/>
    <property type="match status" value="1"/>
</dbReference>
<name>A0A3M7SUP2_BRAPC</name>
<dbReference type="GO" id="GO:0004364">
    <property type="term" value="F:glutathione transferase activity"/>
    <property type="evidence" value="ECO:0007669"/>
    <property type="project" value="UniProtKB-EC"/>
</dbReference>
<dbReference type="SFLD" id="SFLDS00019">
    <property type="entry name" value="Glutathione_Transferase_(cytos"/>
    <property type="match status" value="1"/>
</dbReference>
<evidence type="ECO:0000259" key="6">
    <source>
        <dbReference type="PROSITE" id="PS50404"/>
    </source>
</evidence>
<feature type="domain" description="GST N-terminal" evidence="6">
    <location>
        <begin position="2"/>
        <end position="78"/>
    </location>
</feature>
<dbReference type="InterPro" id="IPR004046">
    <property type="entry name" value="GST_C"/>
</dbReference>
<dbReference type="InterPro" id="IPR040079">
    <property type="entry name" value="Glutathione_S-Trfase"/>
</dbReference>
<evidence type="ECO:0000256" key="3">
    <source>
        <dbReference type="ARBA" id="ARBA00022613"/>
    </source>
</evidence>
<dbReference type="SFLD" id="SFLDG01205">
    <property type="entry name" value="AMPS.1"/>
    <property type="match status" value="1"/>
</dbReference>
<evidence type="ECO:0000313" key="8">
    <source>
        <dbReference type="EMBL" id="RNA39300.1"/>
    </source>
</evidence>
<comment type="catalytic activity">
    <reaction evidence="5">
        <text>RX + glutathione = an S-substituted glutathione + a halide anion + H(+)</text>
        <dbReference type="Rhea" id="RHEA:16437"/>
        <dbReference type="ChEBI" id="CHEBI:15378"/>
        <dbReference type="ChEBI" id="CHEBI:16042"/>
        <dbReference type="ChEBI" id="CHEBI:17792"/>
        <dbReference type="ChEBI" id="CHEBI:57925"/>
        <dbReference type="ChEBI" id="CHEBI:90779"/>
        <dbReference type="EC" id="2.5.1.18"/>
    </reaction>
</comment>
<dbReference type="SUPFAM" id="SSF52833">
    <property type="entry name" value="Thioredoxin-like"/>
    <property type="match status" value="1"/>
</dbReference>
<dbReference type="EC" id="2.5.1.18" evidence="2"/>
<dbReference type="InterPro" id="IPR004045">
    <property type="entry name" value="Glutathione_S-Trfase_N"/>
</dbReference>
<proteinExistence type="inferred from homology"/>
<keyword evidence="9" id="KW-1185">Reference proteome</keyword>
<dbReference type="EMBL" id="REGN01000764">
    <property type="protein sequence ID" value="RNA39300.1"/>
    <property type="molecule type" value="Genomic_DNA"/>
</dbReference>
<evidence type="ECO:0000313" key="9">
    <source>
        <dbReference type="Proteomes" id="UP000276133"/>
    </source>
</evidence>
<evidence type="ECO:0000256" key="1">
    <source>
        <dbReference type="ARBA" id="ARBA00007409"/>
    </source>
</evidence>
<protein>
    <recommendedName>
        <fullName evidence="2">glutathione transferase</fullName>
        <ecNumber evidence="2">2.5.1.18</ecNumber>
    </recommendedName>
</protein>
<dbReference type="GO" id="GO:0005212">
    <property type="term" value="F:structural constituent of eye lens"/>
    <property type="evidence" value="ECO:0007669"/>
    <property type="project" value="UniProtKB-KW"/>
</dbReference>
<comment type="similarity">
    <text evidence="1">Belongs to the GST superfamily.</text>
</comment>
<evidence type="ECO:0000256" key="2">
    <source>
        <dbReference type="ARBA" id="ARBA00012452"/>
    </source>
</evidence>
<dbReference type="Gene3D" id="1.20.1050.10">
    <property type="match status" value="1"/>
</dbReference>
<evidence type="ECO:0000256" key="4">
    <source>
        <dbReference type="ARBA" id="ARBA00022679"/>
    </source>
</evidence>
<sequence>MPSYKLTYFNGRGRAELTRLIFSAAGVPFQDERVTDWPGTAKAEAPLGQLPYLTVDGEKIPQSIAYTRMLAKRFNMAGNDELEQVKTDVVVDTVNDLQNAYYLKVFKATENRDTVISKFLTEDALVNLERIEKLVNLYGSEGFSVGNSLKWSDLHLYDVTSIILTLSEDILNKFPKILAVRRTVESNEKLAAYLKARPETPF</sequence>
<gene>
    <name evidence="8" type="ORF">BpHYR1_048841</name>
</gene>
<accession>A0A3M7SUP2</accession>